<evidence type="ECO:0000313" key="2">
    <source>
        <dbReference type="EMBL" id="KAJ4840007.1"/>
    </source>
</evidence>
<dbReference type="EMBL" id="JAKUCV010003142">
    <property type="protein sequence ID" value="KAJ4840007.1"/>
    <property type="molecule type" value="Genomic_DNA"/>
</dbReference>
<feature type="non-terminal residue" evidence="2">
    <location>
        <position position="1"/>
    </location>
</feature>
<reference evidence="2" key="2">
    <citation type="journal article" date="2023" name="Plants (Basel)">
        <title>Annotation of the Turnera subulata (Passifloraceae) Draft Genome Reveals the S-Locus Evolved after the Divergence of Turneroideae from Passifloroideae in a Stepwise Manner.</title>
        <authorList>
            <person name="Henning P.M."/>
            <person name="Roalson E.H."/>
            <person name="Mir W."/>
            <person name="McCubbin A.G."/>
            <person name="Shore J.S."/>
        </authorList>
    </citation>
    <scope>NUCLEOTIDE SEQUENCE</scope>
    <source>
        <strain evidence="2">F60SS</strain>
    </source>
</reference>
<sequence length="89" mass="9263">GASSRQPSWVSSFPIVATPAVAAPPSSAGGGEPLDGSSDELQSERFEAAAAVLFSLKKKTVARATPSHTRCLPGRARAVSHMGLCIWTW</sequence>
<gene>
    <name evidence="2" type="ORF">Tsubulata_035188</name>
</gene>
<evidence type="ECO:0000256" key="1">
    <source>
        <dbReference type="SAM" id="MobiDB-lite"/>
    </source>
</evidence>
<evidence type="ECO:0000313" key="3">
    <source>
        <dbReference type="Proteomes" id="UP001141552"/>
    </source>
</evidence>
<organism evidence="2 3">
    <name type="scientific">Turnera subulata</name>
    <dbReference type="NCBI Taxonomy" id="218843"/>
    <lineage>
        <taxon>Eukaryota</taxon>
        <taxon>Viridiplantae</taxon>
        <taxon>Streptophyta</taxon>
        <taxon>Embryophyta</taxon>
        <taxon>Tracheophyta</taxon>
        <taxon>Spermatophyta</taxon>
        <taxon>Magnoliopsida</taxon>
        <taxon>eudicotyledons</taxon>
        <taxon>Gunneridae</taxon>
        <taxon>Pentapetalae</taxon>
        <taxon>rosids</taxon>
        <taxon>fabids</taxon>
        <taxon>Malpighiales</taxon>
        <taxon>Passifloraceae</taxon>
        <taxon>Turnera</taxon>
    </lineage>
</organism>
<keyword evidence="3" id="KW-1185">Reference proteome</keyword>
<reference evidence="2" key="1">
    <citation type="submission" date="2022-02" db="EMBL/GenBank/DDBJ databases">
        <authorList>
            <person name="Henning P.M."/>
            <person name="McCubbin A.G."/>
            <person name="Shore J.S."/>
        </authorList>
    </citation>
    <scope>NUCLEOTIDE SEQUENCE</scope>
    <source>
        <strain evidence="2">F60SS</strain>
        <tissue evidence="2">Leaves</tissue>
    </source>
</reference>
<dbReference type="Proteomes" id="UP001141552">
    <property type="component" value="Unassembled WGS sequence"/>
</dbReference>
<accession>A0A9Q0G0Q0</accession>
<comment type="caution">
    <text evidence="2">The sequence shown here is derived from an EMBL/GenBank/DDBJ whole genome shotgun (WGS) entry which is preliminary data.</text>
</comment>
<feature type="region of interest" description="Disordered" evidence="1">
    <location>
        <begin position="21"/>
        <end position="41"/>
    </location>
</feature>
<protein>
    <submittedName>
        <fullName evidence="2">Uncharacterized protein</fullName>
    </submittedName>
</protein>
<feature type="non-terminal residue" evidence="2">
    <location>
        <position position="89"/>
    </location>
</feature>
<proteinExistence type="predicted"/>
<name>A0A9Q0G0Q0_9ROSI</name>
<dbReference type="AlphaFoldDB" id="A0A9Q0G0Q0"/>